<dbReference type="eggNOG" id="COG0663">
    <property type="taxonomic scope" value="Bacteria"/>
</dbReference>
<dbReference type="PANTHER" id="PTHR13061">
    <property type="entry name" value="DYNACTIN SUBUNIT P25"/>
    <property type="match status" value="1"/>
</dbReference>
<comment type="caution">
    <text evidence="1">The sequence shown here is derived from an EMBL/GenBank/DDBJ whole genome shotgun (WGS) entry which is preliminary data.</text>
</comment>
<evidence type="ECO:0000313" key="2">
    <source>
        <dbReference type="Proteomes" id="UP000013232"/>
    </source>
</evidence>
<organism evidence="1 2">
    <name type="scientific">Thauera linaloolentis (strain DSM 12138 / JCM 21573 / CCUG 41526 / CIP 105981 / IAM 15112 / NBRC 102519 / 47Lol)</name>
    <dbReference type="NCBI Taxonomy" id="1123367"/>
    <lineage>
        <taxon>Bacteria</taxon>
        <taxon>Pseudomonadati</taxon>
        <taxon>Pseudomonadota</taxon>
        <taxon>Betaproteobacteria</taxon>
        <taxon>Rhodocyclales</taxon>
        <taxon>Zoogloeaceae</taxon>
        <taxon>Thauera</taxon>
    </lineage>
</organism>
<dbReference type="RefSeq" id="WP_004332805.1">
    <property type="nucleotide sequence ID" value="NZ_AMXE01000002.1"/>
</dbReference>
<keyword evidence="2" id="KW-1185">Reference proteome</keyword>
<dbReference type="STRING" id="1123367.GCA_000621305_02454"/>
<dbReference type="InterPro" id="IPR011004">
    <property type="entry name" value="Trimer_LpxA-like_sf"/>
</dbReference>
<dbReference type="InterPro" id="IPR050484">
    <property type="entry name" value="Transf_Hexapept/Carb_Anhydrase"/>
</dbReference>
<dbReference type="Pfam" id="PF00132">
    <property type="entry name" value="Hexapep"/>
    <property type="match status" value="1"/>
</dbReference>
<dbReference type="EMBL" id="AMXE01000002">
    <property type="protein sequence ID" value="ENO90530.1"/>
    <property type="molecule type" value="Genomic_DNA"/>
</dbReference>
<dbReference type="InterPro" id="IPR001451">
    <property type="entry name" value="Hexapep"/>
</dbReference>
<dbReference type="CDD" id="cd04645">
    <property type="entry name" value="LbH_gamma_CA_like"/>
    <property type="match status" value="1"/>
</dbReference>
<gene>
    <name evidence="1" type="ORF">C666_01460</name>
</gene>
<dbReference type="InterPro" id="IPR047324">
    <property type="entry name" value="LbH_gamma_CA-like"/>
</dbReference>
<dbReference type="PANTHER" id="PTHR13061:SF29">
    <property type="entry name" value="GAMMA CARBONIC ANHYDRASE-LIKE 1, MITOCHONDRIAL-RELATED"/>
    <property type="match status" value="1"/>
</dbReference>
<dbReference type="AlphaFoldDB" id="N6YG95"/>
<sequence length="184" mass="19338">MSIYALGDRTPRFGEGSWVAHNATVIGAVNAGRDVSIWYNVVIRGDNDPITIGDGSNIQDGSVLHTDTGVPLTIGAGVTIGHMAMLHGCSIGDGSLIGINAVILNKAVIGKNCIIGANALIPEGKAIPDRSLVVGSPGRVIRQLSDAEIEHLKWNAGHYVENARLYETELRAIDPATVLDKPSP</sequence>
<dbReference type="SUPFAM" id="SSF51161">
    <property type="entry name" value="Trimeric LpxA-like enzymes"/>
    <property type="match status" value="1"/>
</dbReference>
<evidence type="ECO:0000313" key="1">
    <source>
        <dbReference type="EMBL" id="ENO90530.1"/>
    </source>
</evidence>
<proteinExistence type="predicted"/>
<protein>
    <recommendedName>
        <fullName evidence="3">Gamma carbonic anhydrase family protein</fullName>
    </recommendedName>
</protein>
<dbReference type="OrthoDB" id="9803036at2"/>
<evidence type="ECO:0008006" key="3">
    <source>
        <dbReference type="Google" id="ProtNLM"/>
    </source>
</evidence>
<reference evidence="1 2" key="1">
    <citation type="submission" date="2012-09" db="EMBL/GenBank/DDBJ databases">
        <title>Draft Genome Sequences of 6 Strains from Genus Thauera.</title>
        <authorList>
            <person name="Liu B."/>
            <person name="Shapleigh J.P."/>
            <person name="Frostegard A.H."/>
        </authorList>
    </citation>
    <scope>NUCLEOTIDE SEQUENCE [LARGE SCALE GENOMIC DNA]</scope>
    <source>
        <strain evidence="2">47Lol / DSM 12138</strain>
    </source>
</reference>
<dbReference type="Gene3D" id="2.160.10.10">
    <property type="entry name" value="Hexapeptide repeat proteins"/>
    <property type="match status" value="1"/>
</dbReference>
<dbReference type="Proteomes" id="UP000013232">
    <property type="component" value="Unassembled WGS sequence"/>
</dbReference>
<name>N6YG95_THAL4</name>
<accession>N6YG95</accession>